<accession>A0A4R1PBR5</accession>
<organism evidence="1 2">
    <name type="scientific">Azotobacter chroococcum</name>
    <dbReference type="NCBI Taxonomy" id="353"/>
    <lineage>
        <taxon>Bacteria</taxon>
        <taxon>Pseudomonadati</taxon>
        <taxon>Pseudomonadota</taxon>
        <taxon>Gammaproteobacteria</taxon>
        <taxon>Pseudomonadales</taxon>
        <taxon>Pseudomonadaceae</taxon>
        <taxon>Azotobacter</taxon>
    </lineage>
</organism>
<dbReference type="EMBL" id="SMMU01000030">
    <property type="protein sequence ID" value="TCL22639.1"/>
    <property type="molecule type" value="Genomic_DNA"/>
</dbReference>
<protein>
    <submittedName>
        <fullName evidence="1">Uncharacterized protein</fullName>
    </submittedName>
</protein>
<dbReference type="Proteomes" id="UP000295169">
    <property type="component" value="Unassembled WGS sequence"/>
</dbReference>
<proteinExistence type="predicted"/>
<name>A0A4R1PBR5_9GAMM</name>
<dbReference type="AlphaFoldDB" id="A0A4R1PBR5"/>
<evidence type="ECO:0000313" key="1">
    <source>
        <dbReference type="EMBL" id="TCL22639.1"/>
    </source>
</evidence>
<comment type="caution">
    <text evidence="1">The sequence shown here is derived from an EMBL/GenBank/DDBJ whole genome shotgun (WGS) entry which is preliminary data.</text>
</comment>
<gene>
    <name evidence="1" type="ORF">EV691_13015</name>
</gene>
<evidence type="ECO:0000313" key="2">
    <source>
        <dbReference type="Proteomes" id="UP000295169"/>
    </source>
</evidence>
<sequence>MGCVVEEFVAQFSGMMPGTPWLSAGRCRGRHAFYRFTRAMARPVSFPASEAHCGVAPLRRGWSVRQLARAFA</sequence>
<reference evidence="1 2" key="1">
    <citation type="submission" date="2019-03" db="EMBL/GenBank/DDBJ databases">
        <title>Genomic Encyclopedia of Type Strains, Phase IV (KMG-IV): sequencing the most valuable type-strain genomes for metagenomic binning, comparative biology and taxonomic classification.</title>
        <authorList>
            <person name="Goeker M."/>
        </authorList>
    </citation>
    <scope>NUCLEOTIDE SEQUENCE [LARGE SCALE GENOMIC DNA]</scope>
    <source>
        <strain evidence="1 2">DSM 2286</strain>
    </source>
</reference>